<gene>
    <name evidence="1" type="ORF">METZ01_LOCUS461172</name>
</gene>
<proteinExistence type="predicted"/>
<dbReference type="AlphaFoldDB" id="A0A383AMJ2"/>
<accession>A0A383AMJ2</accession>
<reference evidence="1" key="1">
    <citation type="submission" date="2018-05" db="EMBL/GenBank/DDBJ databases">
        <authorList>
            <person name="Lanie J.A."/>
            <person name="Ng W.-L."/>
            <person name="Kazmierczak K.M."/>
            <person name="Andrzejewski T.M."/>
            <person name="Davidsen T.M."/>
            <person name="Wayne K.J."/>
            <person name="Tettelin H."/>
            <person name="Glass J.I."/>
            <person name="Rusch D."/>
            <person name="Podicherti R."/>
            <person name="Tsui H.-C.T."/>
            <person name="Winkler M.E."/>
        </authorList>
    </citation>
    <scope>NUCLEOTIDE SEQUENCE</scope>
</reference>
<organism evidence="1">
    <name type="scientific">marine metagenome</name>
    <dbReference type="NCBI Taxonomy" id="408172"/>
    <lineage>
        <taxon>unclassified sequences</taxon>
        <taxon>metagenomes</taxon>
        <taxon>ecological metagenomes</taxon>
    </lineage>
</organism>
<protein>
    <submittedName>
        <fullName evidence="1">Uncharacterized protein</fullName>
    </submittedName>
</protein>
<feature type="non-terminal residue" evidence="1">
    <location>
        <position position="64"/>
    </location>
</feature>
<dbReference type="EMBL" id="UINC01192942">
    <property type="protein sequence ID" value="SVE08318.1"/>
    <property type="molecule type" value="Genomic_DNA"/>
</dbReference>
<evidence type="ECO:0000313" key="1">
    <source>
        <dbReference type="EMBL" id="SVE08318.1"/>
    </source>
</evidence>
<name>A0A383AMJ2_9ZZZZ</name>
<sequence>MRSKLIILFFLISIFPTILSADIVPYCNNKISQDVLKKLDNSKIEKIEIKAHKYKKWIRNSINI</sequence>